<feature type="domain" description="DUF547" evidence="2">
    <location>
        <begin position="240"/>
        <end position="327"/>
    </location>
</feature>
<feature type="compositionally biased region" description="Polar residues" evidence="1">
    <location>
        <begin position="83"/>
        <end position="95"/>
    </location>
</feature>
<keyword evidence="4" id="KW-1185">Reference proteome</keyword>
<evidence type="ECO:0000313" key="4">
    <source>
        <dbReference type="Proteomes" id="UP001642360"/>
    </source>
</evidence>
<proteinExistence type="predicted"/>
<dbReference type="AlphaFoldDB" id="A0ABC8UQU6"/>
<evidence type="ECO:0000259" key="2">
    <source>
        <dbReference type="Pfam" id="PF04784"/>
    </source>
</evidence>
<dbReference type="InterPro" id="IPR006869">
    <property type="entry name" value="DUF547"/>
</dbReference>
<feature type="region of interest" description="Disordered" evidence="1">
    <location>
        <begin position="83"/>
        <end position="107"/>
    </location>
</feature>
<dbReference type="PANTHER" id="PTHR23054:SF15">
    <property type="entry name" value="OS08G0515700 PROTEIN"/>
    <property type="match status" value="1"/>
</dbReference>
<dbReference type="PANTHER" id="PTHR23054">
    <property type="entry name" value="TERNARY COMPLEX FACTOR MIP1, LEUCINE-ZIPPER-RELATED"/>
    <property type="match status" value="1"/>
</dbReference>
<gene>
    <name evidence="3" type="ORF">ILEXP_LOCUS53701</name>
</gene>
<dbReference type="Pfam" id="PF04784">
    <property type="entry name" value="DUF547"/>
    <property type="match status" value="1"/>
</dbReference>
<protein>
    <recommendedName>
        <fullName evidence="2">DUF547 domain-containing protein</fullName>
    </recommendedName>
</protein>
<dbReference type="EMBL" id="CAUOFW020008636">
    <property type="protein sequence ID" value="CAK9183436.1"/>
    <property type="molecule type" value="Genomic_DNA"/>
</dbReference>
<organism evidence="3 4">
    <name type="scientific">Ilex paraguariensis</name>
    <name type="common">yerba mate</name>
    <dbReference type="NCBI Taxonomy" id="185542"/>
    <lineage>
        <taxon>Eukaryota</taxon>
        <taxon>Viridiplantae</taxon>
        <taxon>Streptophyta</taxon>
        <taxon>Embryophyta</taxon>
        <taxon>Tracheophyta</taxon>
        <taxon>Spermatophyta</taxon>
        <taxon>Magnoliopsida</taxon>
        <taxon>eudicotyledons</taxon>
        <taxon>Gunneridae</taxon>
        <taxon>Pentapetalae</taxon>
        <taxon>asterids</taxon>
        <taxon>campanulids</taxon>
        <taxon>Aquifoliales</taxon>
        <taxon>Aquifoliaceae</taxon>
        <taxon>Ilex</taxon>
    </lineage>
</organism>
<name>A0ABC8UQU6_9AQUA</name>
<dbReference type="Proteomes" id="UP001642360">
    <property type="component" value="Unassembled WGS sequence"/>
</dbReference>
<accession>A0ABC8UQU6</accession>
<evidence type="ECO:0000313" key="3">
    <source>
        <dbReference type="EMBL" id="CAK9183436.1"/>
    </source>
</evidence>
<comment type="caution">
    <text evidence="3">The sequence shown here is derived from an EMBL/GenBank/DDBJ whole genome shotgun (WGS) entry which is preliminary data.</text>
</comment>
<reference evidence="3 4" key="1">
    <citation type="submission" date="2024-02" db="EMBL/GenBank/DDBJ databases">
        <authorList>
            <person name="Vignale AGUSTIN F."/>
            <person name="Sosa J E."/>
            <person name="Modenutti C."/>
        </authorList>
    </citation>
    <scope>NUCLEOTIDE SEQUENCE [LARGE SCALE GENOMIC DNA]</scope>
</reference>
<sequence>MKEIATLEVEIMHLERYLLSLYRTALEQHFPNTLENYGTQLHCKMGSPLQTTTTHLCYKMESNMWKGGTDHYNRIFPAQGLTCSDDQSDAASTKSSSRRDTENADPGHCSLADHLGASCFDDALKSPDRLSEDIFRCMSSIYCKLANPTLTRTGFSVSSSSSLSSSCTLSPQNRSDIWSPRCNEEATGHCQFQGLKESGPYAAIVEVLKICLDDDSFNYAARMLQSCRILVKSLEKIDPRKMKREEKLAFWINIHNALVMHAYLAYGTHNYVRRTSILKAAYNVGGHCINAYVIQSCILEIRPHYPAPISSSSCNRACQVTQFQEPRGDSTNDQISGVT</sequence>
<evidence type="ECO:0000256" key="1">
    <source>
        <dbReference type="SAM" id="MobiDB-lite"/>
    </source>
</evidence>